<accession>A0A6G1F6E2</accession>
<proteinExistence type="predicted"/>
<dbReference type="OrthoDB" id="10637409at2759"/>
<dbReference type="Proteomes" id="UP000479710">
    <property type="component" value="Unassembled WGS sequence"/>
</dbReference>
<comment type="caution">
    <text evidence="1">The sequence shown here is derived from an EMBL/GenBank/DDBJ whole genome shotgun (WGS) entry which is preliminary data.</text>
</comment>
<dbReference type="AlphaFoldDB" id="A0A6G1F6E2"/>
<keyword evidence="2" id="KW-1185">Reference proteome</keyword>
<gene>
    <name evidence="1" type="ORF">E2562_010364</name>
</gene>
<name>A0A6G1F6E2_9ORYZ</name>
<organism evidence="1 2">
    <name type="scientific">Oryza meyeriana var. granulata</name>
    <dbReference type="NCBI Taxonomy" id="110450"/>
    <lineage>
        <taxon>Eukaryota</taxon>
        <taxon>Viridiplantae</taxon>
        <taxon>Streptophyta</taxon>
        <taxon>Embryophyta</taxon>
        <taxon>Tracheophyta</taxon>
        <taxon>Spermatophyta</taxon>
        <taxon>Magnoliopsida</taxon>
        <taxon>Liliopsida</taxon>
        <taxon>Poales</taxon>
        <taxon>Poaceae</taxon>
        <taxon>BOP clade</taxon>
        <taxon>Oryzoideae</taxon>
        <taxon>Oryzeae</taxon>
        <taxon>Oryzinae</taxon>
        <taxon>Oryza</taxon>
        <taxon>Oryza meyeriana</taxon>
    </lineage>
</organism>
<evidence type="ECO:0000313" key="1">
    <source>
        <dbReference type="EMBL" id="KAF0932460.1"/>
    </source>
</evidence>
<evidence type="ECO:0000313" key="2">
    <source>
        <dbReference type="Proteomes" id="UP000479710"/>
    </source>
</evidence>
<dbReference type="EMBL" id="SPHZ02000001">
    <property type="protein sequence ID" value="KAF0932460.1"/>
    <property type="molecule type" value="Genomic_DNA"/>
</dbReference>
<sequence length="121" mass="12909">MGDGEGRTVVFKAVREAASVVPAVISEAPTKHFARHANAAMGLLSPVGEAANTLLLDLAAGALIPEPTINIEGTLIPKVKDGVASSLDHFHEEHSRRFTKGLKDLANVFANLLPSKRRMFL</sequence>
<protein>
    <submittedName>
        <fullName evidence="1">Uncharacterized protein</fullName>
    </submittedName>
</protein>
<reference evidence="1 2" key="1">
    <citation type="submission" date="2019-11" db="EMBL/GenBank/DDBJ databases">
        <title>Whole genome sequence of Oryza granulata.</title>
        <authorList>
            <person name="Li W."/>
        </authorList>
    </citation>
    <scope>NUCLEOTIDE SEQUENCE [LARGE SCALE GENOMIC DNA]</scope>
    <source>
        <strain evidence="2">cv. Menghai</strain>
        <tissue evidence="1">Leaf</tissue>
    </source>
</reference>